<reference evidence="1" key="1">
    <citation type="submission" date="2021-08" db="EMBL/GenBank/DDBJ databases">
        <title>The first chromosome-level gecko genome reveals the dynamic sex chromosomes of Neotropical dwarf geckos (Sphaerodactylidae: Sphaerodactylus).</title>
        <authorList>
            <person name="Pinto B.J."/>
            <person name="Keating S.E."/>
            <person name="Gamble T."/>
        </authorList>
    </citation>
    <scope>NUCLEOTIDE SEQUENCE</scope>
    <source>
        <strain evidence="1">TG3544</strain>
    </source>
</reference>
<evidence type="ECO:0000313" key="1">
    <source>
        <dbReference type="EMBL" id="KAH7994813.1"/>
    </source>
</evidence>
<keyword evidence="2" id="KW-1185">Reference proteome</keyword>
<proteinExistence type="predicted"/>
<protein>
    <submittedName>
        <fullName evidence="1">Uncharacterized protein</fullName>
    </submittedName>
</protein>
<name>A0ACB8ER29_9SAUR</name>
<evidence type="ECO:0000313" key="2">
    <source>
        <dbReference type="Proteomes" id="UP000827872"/>
    </source>
</evidence>
<gene>
    <name evidence="1" type="ORF">K3G42_016644</name>
</gene>
<organism evidence="1 2">
    <name type="scientific">Sphaerodactylus townsendi</name>
    <dbReference type="NCBI Taxonomy" id="933632"/>
    <lineage>
        <taxon>Eukaryota</taxon>
        <taxon>Metazoa</taxon>
        <taxon>Chordata</taxon>
        <taxon>Craniata</taxon>
        <taxon>Vertebrata</taxon>
        <taxon>Euteleostomi</taxon>
        <taxon>Lepidosauria</taxon>
        <taxon>Squamata</taxon>
        <taxon>Bifurcata</taxon>
        <taxon>Gekkota</taxon>
        <taxon>Sphaerodactylidae</taxon>
        <taxon>Sphaerodactylus</taxon>
    </lineage>
</organism>
<accession>A0ACB8ER29</accession>
<dbReference type="Proteomes" id="UP000827872">
    <property type="component" value="Linkage Group LG07"/>
</dbReference>
<comment type="caution">
    <text evidence="1">The sequence shown here is derived from an EMBL/GenBank/DDBJ whole genome shotgun (WGS) entry which is preliminary data.</text>
</comment>
<sequence>MTPKKTNLELLRVEGQASQGWARIRSSCHSSAGGGAFSDPPIHSGSSKSVLSHPTSRFNFPSRSTASQLLPSHPPLVVSPLMVPPMTPCLAPPVADGWLGHYTPVPASVQLFMGLAAGNTSQTGESPFLYFGQFNNPDLVLGPTAVGSVQQGPPYGVSSNGNFMQGLSNTLMHLSQCIGGRTTPGSFSPLSVLPPLGW</sequence>
<dbReference type="EMBL" id="CM037620">
    <property type="protein sequence ID" value="KAH7994813.1"/>
    <property type="molecule type" value="Genomic_DNA"/>
</dbReference>